<dbReference type="PANTHER" id="PTHR43133">
    <property type="entry name" value="RNA POLYMERASE ECF-TYPE SIGMA FACTO"/>
    <property type="match status" value="1"/>
</dbReference>
<dbReference type="GO" id="GO:0003677">
    <property type="term" value="F:DNA binding"/>
    <property type="evidence" value="ECO:0007669"/>
    <property type="project" value="InterPro"/>
</dbReference>
<dbReference type="Pfam" id="PF04542">
    <property type="entry name" value="Sigma70_r2"/>
    <property type="match status" value="1"/>
</dbReference>
<proteinExistence type="inferred from homology"/>
<comment type="caution">
    <text evidence="8">The sequence shown here is derived from an EMBL/GenBank/DDBJ whole genome shotgun (WGS) entry which is preliminary data.</text>
</comment>
<dbReference type="Pfam" id="PF08281">
    <property type="entry name" value="Sigma70_r4_2"/>
    <property type="match status" value="1"/>
</dbReference>
<comment type="similarity">
    <text evidence="1">Belongs to the sigma-70 factor family. ECF subfamily.</text>
</comment>
<dbReference type="GO" id="GO:0006352">
    <property type="term" value="P:DNA-templated transcription initiation"/>
    <property type="evidence" value="ECO:0007669"/>
    <property type="project" value="InterPro"/>
</dbReference>
<dbReference type="SUPFAM" id="SSF88659">
    <property type="entry name" value="Sigma3 and sigma4 domains of RNA polymerase sigma factors"/>
    <property type="match status" value="1"/>
</dbReference>
<dbReference type="Proteomes" id="UP000029644">
    <property type="component" value="Unassembled WGS sequence"/>
</dbReference>
<dbReference type="Gene3D" id="1.10.10.10">
    <property type="entry name" value="Winged helix-like DNA-binding domain superfamily/Winged helix DNA-binding domain"/>
    <property type="match status" value="1"/>
</dbReference>
<keyword evidence="4" id="KW-0804">Transcription</keyword>
<evidence type="ECO:0000313" key="10">
    <source>
        <dbReference type="Proteomes" id="UP000029644"/>
    </source>
</evidence>
<dbReference type="Gene3D" id="1.10.1740.10">
    <property type="match status" value="1"/>
</dbReference>
<evidence type="ECO:0000313" key="7">
    <source>
        <dbReference type="EMBL" id="GAL64858.1"/>
    </source>
</evidence>
<dbReference type="RefSeq" id="WP_042498074.1">
    <property type="nucleotide sequence ID" value="NZ_BBNQ01000024.1"/>
</dbReference>
<dbReference type="NCBIfam" id="TIGR02937">
    <property type="entry name" value="sigma70-ECF"/>
    <property type="match status" value="1"/>
</dbReference>
<dbReference type="GO" id="GO:0016987">
    <property type="term" value="F:sigma factor activity"/>
    <property type="evidence" value="ECO:0007669"/>
    <property type="project" value="UniProtKB-KW"/>
</dbReference>
<evidence type="ECO:0000313" key="9">
    <source>
        <dbReference type="Proteomes" id="UP000029643"/>
    </source>
</evidence>
<dbReference type="InterPro" id="IPR036388">
    <property type="entry name" value="WH-like_DNA-bd_sf"/>
</dbReference>
<evidence type="ECO:0000313" key="8">
    <source>
        <dbReference type="EMBL" id="GAL80018.1"/>
    </source>
</evidence>
<name>A0A090WUZ2_9FLAO</name>
<evidence type="ECO:0000259" key="5">
    <source>
        <dbReference type="Pfam" id="PF04542"/>
    </source>
</evidence>
<keyword evidence="3" id="KW-0731">Sigma factor</keyword>
<dbReference type="InterPro" id="IPR039425">
    <property type="entry name" value="RNA_pol_sigma-70-like"/>
</dbReference>
<organism evidence="8 9">
    <name type="scientific">Algibacter lectus</name>
    <dbReference type="NCBI Taxonomy" id="221126"/>
    <lineage>
        <taxon>Bacteria</taxon>
        <taxon>Pseudomonadati</taxon>
        <taxon>Bacteroidota</taxon>
        <taxon>Flavobacteriia</taxon>
        <taxon>Flavobacteriales</taxon>
        <taxon>Flavobacteriaceae</taxon>
        <taxon>Algibacter</taxon>
    </lineage>
</organism>
<dbReference type="PANTHER" id="PTHR43133:SF46">
    <property type="entry name" value="RNA POLYMERASE SIGMA-70 FACTOR ECF SUBFAMILY"/>
    <property type="match status" value="1"/>
</dbReference>
<evidence type="ECO:0000256" key="3">
    <source>
        <dbReference type="ARBA" id="ARBA00023082"/>
    </source>
</evidence>
<feature type="domain" description="RNA polymerase sigma-70 region 2" evidence="5">
    <location>
        <begin position="29"/>
        <end position="94"/>
    </location>
</feature>
<accession>A0A090WUZ2</accession>
<dbReference type="InterPro" id="IPR013249">
    <property type="entry name" value="RNA_pol_sigma70_r4_t2"/>
</dbReference>
<dbReference type="InterPro" id="IPR013325">
    <property type="entry name" value="RNA_pol_sigma_r2"/>
</dbReference>
<evidence type="ECO:0000259" key="6">
    <source>
        <dbReference type="Pfam" id="PF08281"/>
    </source>
</evidence>
<dbReference type="InterPro" id="IPR014327">
    <property type="entry name" value="RNA_pol_sigma70_bacteroid"/>
</dbReference>
<dbReference type="InterPro" id="IPR014284">
    <property type="entry name" value="RNA_pol_sigma-70_dom"/>
</dbReference>
<dbReference type="InterPro" id="IPR013324">
    <property type="entry name" value="RNA_pol_sigma_r3/r4-like"/>
</dbReference>
<dbReference type="NCBIfam" id="TIGR02985">
    <property type="entry name" value="Sig70_bacteroi1"/>
    <property type="match status" value="1"/>
</dbReference>
<dbReference type="InterPro" id="IPR007627">
    <property type="entry name" value="RNA_pol_sigma70_r2"/>
</dbReference>
<gene>
    <name evidence="8" type="ORF">JCM19274_2690</name>
    <name evidence="7" type="ORF">JCM19300_2006</name>
</gene>
<evidence type="ECO:0000256" key="4">
    <source>
        <dbReference type="ARBA" id="ARBA00023163"/>
    </source>
</evidence>
<dbReference type="OrthoDB" id="665981at2"/>
<keyword evidence="2" id="KW-0805">Transcription regulation</keyword>
<dbReference type="EMBL" id="BBNQ01000024">
    <property type="protein sequence ID" value="GAL64858.1"/>
    <property type="molecule type" value="Genomic_DNA"/>
</dbReference>
<sequence>MQQQSNDINFYKELMSKIKCSDEHAFSILYDKLWERLYAFAFSLLKKKELSKDIVQDVFTDFWIRRLEIENNNIEAYLVKAIRFRVYKELRDTKLNKTNIDLLDSINTPHASGVLDGFQLNETKKQIDKVIERLPKKRQQVFTLSRYNELSNYEISKKLGISKRTVETHISLALKSIKRETNLY</sequence>
<dbReference type="SUPFAM" id="SSF88946">
    <property type="entry name" value="Sigma2 domain of RNA polymerase sigma factors"/>
    <property type="match status" value="1"/>
</dbReference>
<dbReference type="Proteomes" id="UP000029643">
    <property type="component" value="Unassembled WGS sequence"/>
</dbReference>
<evidence type="ECO:0000256" key="2">
    <source>
        <dbReference type="ARBA" id="ARBA00023015"/>
    </source>
</evidence>
<reference evidence="9 10" key="1">
    <citation type="journal article" date="2014" name="Genome Announc.">
        <title>Draft Genome Sequences of Marine Flavobacterium Algibacter lectus Strains SS8 and NR4.</title>
        <authorList>
            <person name="Takatani N."/>
            <person name="Nakanishi M."/>
            <person name="Meirelles P."/>
            <person name="Mino S."/>
            <person name="Suda W."/>
            <person name="Oshima K."/>
            <person name="Hattori M."/>
            <person name="Ohkuma M."/>
            <person name="Hosokawa M."/>
            <person name="Miyashita K."/>
            <person name="Thompson F.L."/>
            <person name="Niwa A."/>
            <person name="Sawabe T."/>
            <person name="Sawabe T."/>
        </authorList>
    </citation>
    <scope>NUCLEOTIDE SEQUENCE [LARGE SCALE GENOMIC DNA]</scope>
    <source>
        <strain evidence="8">JCM 19274</strain>
        <strain evidence="7 10">JCM 19300</strain>
        <strain evidence="9">JCM19274</strain>
    </source>
</reference>
<protein>
    <submittedName>
        <fullName evidence="8">RNA polymerase ECF-type sigma factor</fullName>
    </submittedName>
</protein>
<dbReference type="AlphaFoldDB" id="A0A090WUZ2"/>
<dbReference type="EMBL" id="BBNU01000008">
    <property type="protein sequence ID" value="GAL80018.1"/>
    <property type="molecule type" value="Genomic_DNA"/>
</dbReference>
<feature type="domain" description="RNA polymerase sigma factor 70 region 4 type 2" evidence="6">
    <location>
        <begin position="125"/>
        <end position="176"/>
    </location>
</feature>
<evidence type="ECO:0000256" key="1">
    <source>
        <dbReference type="ARBA" id="ARBA00010641"/>
    </source>
</evidence>